<organism evidence="3 4">
    <name type="scientific">Curtobacterium citri</name>
    <dbReference type="NCBI Taxonomy" id="3055139"/>
    <lineage>
        <taxon>Bacteria</taxon>
        <taxon>Bacillati</taxon>
        <taxon>Actinomycetota</taxon>
        <taxon>Actinomycetes</taxon>
        <taxon>Micrococcales</taxon>
        <taxon>Microbacteriaceae</taxon>
        <taxon>Curtobacterium</taxon>
    </lineage>
</organism>
<accession>A0ABT7T438</accession>
<comment type="caution">
    <text evidence="3">The sequence shown here is derived from an EMBL/GenBank/DDBJ whole genome shotgun (WGS) entry which is preliminary data.</text>
</comment>
<evidence type="ECO:0000256" key="1">
    <source>
        <dbReference type="SAM" id="MobiDB-lite"/>
    </source>
</evidence>
<dbReference type="RefSeq" id="WP_289457340.1">
    <property type="nucleotide sequence ID" value="NZ_JAUCML010000001.1"/>
</dbReference>
<gene>
    <name evidence="3" type="ORF">QUG92_01015</name>
</gene>
<evidence type="ECO:0000259" key="2">
    <source>
        <dbReference type="PROSITE" id="PS51186"/>
    </source>
</evidence>
<evidence type="ECO:0000313" key="4">
    <source>
        <dbReference type="Proteomes" id="UP001237823"/>
    </source>
</evidence>
<protein>
    <submittedName>
        <fullName evidence="3">GNAT family N-acetyltransferase</fullName>
    </submittedName>
</protein>
<dbReference type="EMBL" id="JAUCML010000001">
    <property type="protein sequence ID" value="MDM7883679.1"/>
    <property type="molecule type" value="Genomic_DNA"/>
</dbReference>
<name>A0ABT7T438_9MICO</name>
<feature type="region of interest" description="Disordered" evidence="1">
    <location>
        <begin position="30"/>
        <end position="50"/>
    </location>
</feature>
<dbReference type="InterPro" id="IPR016181">
    <property type="entry name" value="Acyl_CoA_acyltransferase"/>
</dbReference>
<dbReference type="PROSITE" id="PS51186">
    <property type="entry name" value="GNAT"/>
    <property type="match status" value="1"/>
</dbReference>
<dbReference type="InterPro" id="IPR000182">
    <property type="entry name" value="GNAT_dom"/>
</dbReference>
<evidence type="ECO:0000313" key="3">
    <source>
        <dbReference type="EMBL" id="MDM7883679.1"/>
    </source>
</evidence>
<dbReference type="Gene3D" id="3.40.630.30">
    <property type="match status" value="1"/>
</dbReference>
<dbReference type="SUPFAM" id="SSF55729">
    <property type="entry name" value="Acyl-CoA N-acyltransferases (Nat)"/>
    <property type="match status" value="1"/>
</dbReference>
<reference evidence="3 4" key="1">
    <citation type="submission" date="2023-06" db="EMBL/GenBank/DDBJ databases">
        <authorList>
            <person name="Feng G."/>
            <person name="Li J."/>
            <person name="Zhu H."/>
        </authorList>
    </citation>
    <scope>NUCLEOTIDE SEQUENCE [LARGE SCALE GENOMIC DNA]</scope>
    <source>
        <strain evidence="3 4">RHCKG23</strain>
    </source>
</reference>
<proteinExistence type="predicted"/>
<feature type="domain" description="N-acetyltransferase" evidence="2">
    <location>
        <begin position="17"/>
        <end position="157"/>
    </location>
</feature>
<sequence length="157" mass="17625">MTGTRLVPMPAERVPAWLDRTMTEYVASRMRSGESRTRAEANAQGSRDRWFPGGAPLPDHFVWDVLDDDDAVVGYLWIGPFSAEATTEWWVFDVEIDAAHRRNGHARRALEAGQRVAREHGATSIGLNVFGYNTGAQDLYEQLGYRVTSTQMQLPLT</sequence>
<dbReference type="Pfam" id="PF00583">
    <property type="entry name" value="Acetyltransf_1"/>
    <property type="match status" value="1"/>
</dbReference>
<dbReference type="CDD" id="cd04301">
    <property type="entry name" value="NAT_SF"/>
    <property type="match status" value="1"/>
</dbReference>
<keyword evidence="4" id="KW-1185">Reference proteome</keyword>
<dbReference type="Proteomes" id="UP001237823">
    <property type="component" value="Unassembled WGS sequence"/>
</dbReference>